<gene>
    <name evidence="1" type="ORF">scyTo_0001314</name>
</gene>
<accession>A0A401PBR7</accession>
<keyword evidence="2" id="KW-1185">Reference proteome</keyword>
<evidence type="ECO:0000313" key="2">
    <source>
        <dbReference type="Proteomes" id="UP000288216"/>
    </source>
</evidence>
<sequence>MWWLPLQLSPVQCKYKQPDVRTAAETAAAKPACEEREKNKTALHLEDLGEFNLLFLLYRPPTSYRNELDVKVY</sequence>
<proteinExistence type="predicted"/>
<dbReference type="EMBL" id="BFAA01000289">
    <property type="protein sequence ID" value="GCB70563.1"/>
    <property type="molecule type" value="Genomic_DNA"/>
</dbReference>
<protein>
    <submittedName>
        <fullName evidence="1">Uncharacterized protein</fullName>
    </submittedName>
</protein>
<dbReference type="Proteomes" id="UP000288216">
    <property type="component" value="Unassembled WGS sequence"/>
</dbReference>
<reference evidence="1 2" key="1">
    <citation type="journal article" date="2018" name="Nat. Ecol. Evol.">
        <title>Shark genomes provide insights into elasmobranch evolution and the origin of vertebrates.</title>
        <authorList>
            <person name="Hara Y"/>
            <person name="Yamaguchi K"/>
            <person name="Onimaru K"/>
            <person name="Kadota M"/>
            <person name="Koyanagi M"/>
            <person name="Keeley SD"/>
            <person name="Tatsumi K"/>
            <person name="Tanaka K"/>
            <person name="Motone F"/>
            <person name="Kageyama Y"/>
            <person name="Nozu R"/>
            <person name="Adachi N"/>
            <person name="Nishimura O"/>
            <person name="Nakagawa R"/>
            <person name="Tanegashima C"/>
            <person name="Kiyatake I"/>
            <person name="Matsumoto R"/>
            <person name="Murakumo K"/>
            <person name="Nishida K"/>
            <person name="Terakita A"/>
            <person name="Kuratani S"/>
            <person name="Sato K"/>
            <person name="Hyodo S Kuraku.S."/>
        </authorList>
    </citation>
    <scope>NUCLEOTIDE SEQUENCE [LARGE SCALE GENOMIC DNA]</scope>
</reference>
<name>A0A401PBR7_SCYTO</name>
<comment type="caution">
    <text evidence="1">The sequence shown here is derived from an EMBL/GenBank/DDBJ whole genome shotgun (WGS) entry which is preliminary data.</text>
</comment>
<organism evidence="1 2">
    <name type="scientific">Scyliorhinus torazame</name>
    <name type="common">Cloudy catshark</name>
    <name type="synonym">Catulus torazame</name>
    <dbReference type="NCBI Taxonomy" id="75743"/>
    <lineage>
        <taxon>Eukaryota</taxon>
        <taxon>Metazoa</taxon>
        <taxon>Chordata</taxon>
        <taxon>Craniata</taxon>
        <taxon>Vertebrata</taxon>
        <taxon>Chondrichthyes</taxon>
        <taxon>Elasmobranchii</taxon>
        <taxon>Galeomorphii</taxon>
        <taxon>Galeoidea</taxon>
        <taxon>Carcharhiniformes</taxon>
        <taxon>Scyliorhinidae</taxon>
        <taxon>Scyliorhinus</taxon>
    </lineage>
</organism>
<evidence type="ECO:0000313" key="1">
    <source>
        <dbReference type="EMBL" id="GCB70563.1"/>
    </source>
</evidence>
<dbReference type="AlphaFoldDB" id="A0A401PBR7"/>